<accession>A0A9W5TEU3</accession>
<organism evidence="1 2">
    <name type="scientific">Babesia ovis</name>
    <dbReference type="NCBI Taxonomy" id="5869"/>
    <lineage>
        <taxon>Eukaryota</taxon>
        <taxon>Sar</taxon>
        <taxon>Alveolata</taxon>
        <taxon>Apicomplexa</taxon>
        <taxon>Aconoidasida</taxon>
        <taxon>Piroplasmida</taxon>
        <taxon>Babesiidae</taxon>
        <taxon>Babesia</taxon>
    </lineage>
</organism>
<dbReference type="OrthoDB" id="10582982at2759"/>
<dbReference type="EMBL" id="BLIY01000017">
    <property type="protein sequence ID" value="GFE55119.1"/>
    <property type="molecule type" value="Genomic_DNA"/>
</dbReference>
<evidence type="ECO:0000313" key="2">
    <source>
        <dbReference type="Proteomes" id="UP001057455"/>
    </source>
</evidence>
<protein>
    <submittedName>
        <fullName evidence="1">Uncharacterized protein</fullName>
    </submittedName>
</protein>
<keyword evidence="2" id="KW-1185">Reference proteome</keyword>
<dbReference type="Proteomes" id="UP001057455">
    <property type="component" value="Unassembled WGS sequence"/>
</dbReference>
<sequence>MTKTYLLSDTLHTLGLCDLLVADVLLAIGSSDCVSLDDPGGSRLLGLGDNRVLANGSMCLGVHGLNVVLVYSSLEESRKVLLVLLWVLLLHFTHVVGDVDTHDAFAVGLGIVVGLLVIANGETGEPLFAVWDVQSTITGTFQSTENLVSSGDDFDTDIKKCLEWPPFVVLLLDVEYSTIWLLLSDELVVQLELS</sequence>
<dbReference type="AlphaFoldDB" id="A0A9W5TEU3"/>
<comment type="caution">
    <text evidence="1">The sequence shown here is derived from an EMBL/GenBank/DDBJ whole genome shotgun (WGS) entry which is preliminary data.</text>
</comment>
<gene>
    <name evidence="1" type="ORF">BaOVIS_025230</name>
</gene>
<proteinExistence type="predicted"/>
<reference evidence="1" key="1">
    <citation type="submission" date="2019-12" db="EMBL/GenBank/DDBJ databases">
        <title>Genome sequence of Babesia ovis.</title>
        <authorList>
            <person name="Yamagishi J."/>
            <person name="Sevinc F."/>
            <person name="Xuan X."/>
        </authorList>
    </citation>
    <scope>NUCLEOTIDE SEQUENCE</scope>
    <source>
        <strain evidence="1">Selcuk</strain>
    </source>
</reference>
<evidence type="ECO:0000313" key="1">
    <source>
        <dbReference type="EMBL" id="GFE55119.1"/>
    </source>
</evidence>
<name>A0A9W5TEU3_BABOV</name>